<keyword evidence="3" id="KW-1185">Reference proteome</keyword>
<reference evidence="2" key="3">
    <citation type="submission" date="2020-12" db="UniProtKB">
        <authorList>
            <consortium name="EnsemblPlants"/>
        </authorList>
    </citation>
    <scope>IDENTIFICATION</scope>
</reference>
<dbReference type="Gramene" id="Pp3c14_7510V3.4">
    <property type="protein sequence ID" value="Pp3c14_7510V3.4"/>
    <property type="gene ID" value="Pp3c14_7510"/>
</dbReference>
<keyword evidence="1" id="KW-0732">Signal</keyword>
<gene>
    <name evidence="2" type="primary">LOC112291700</name>
</gene>
<dbReference type="AlphaFoldDB" id="A0A7I4AVX0"/>
<reference evidence="2 3" key="1">
    <citation type="journal article" date="2008" name="Science">
        <title>The Physcomitrella genome reveals evolutionary insights into the conquest of land by plants.</title>
        <authorList>
            <person name="Rensing S."/>
            <person name="Lang D."/>
            <person name="Zimmer A."/>
            <person name="Terry A."/>
            <person name="Salamov A."/>
            <person name="Shapiro H."/>
            <person name="Nishiyama T."/>
            <person name="Perroud P.-F."/>
            <person name="Lindquist E."/>
            <person name="Kamisugi Y."/>
            <person name="Tanahashi T."/>
            <person name="Sakakibara K."/>
            <person name="Fujita T."/>
            <person name="Oishi K."/>
            <person name="Shin-I T."/>
            <person name="Kuroki Y."/>
            <person name="Toyoda A."/>
            <person name="Suzuki Y."/>
            <person name="Hashimoto A."/>
            <person name="Yamaguchi K."/>
            <person name="Sugano A."/>
            <person name="Kohara Y."/>
            <person name="Fujiyama A."/>
            <person name="Anterola A."/>
            <person name="Aoki S."/>
            <person name="Ashton N."/>
            <person name="Barbazuk W.B."/>
            <person name="Barker E."/>
            <person name="Bennetzen J."/>
            <person name="Bezanilla M."/>
            <person name="Blankenship R."/>
            <person name="Cho S.H."/>
            <person name="Dutcher S."/>
            <person name="Estelle M."/>
            <person name="Fawcett J.A."/>
            <person name="Gundlach H."/>
            <person name="Hanada K."/>
            <person name="Heyl A."/>
            <person name="Hicks K.A."/>
            <person name="Hugh J."/>
            <person name="Lohr M."/>
            <person name="Mayer K."/>
            <person name="Melkozernov A."/>
            <person name="Murata T."/>
            <person name="Nelson D."/>
            <person name="Pils B."/>
            <person name="Prigge M."/>
            <person name="Reiss B."/>
            <person name="Renner T."/>
            <person name="Rombauts S."/>
            <person name="Rushton P."/>
            <person name="Sanderfoot A."/>
            <person name="Schween G."/>
            <person name="Shiu S.-H."/>
            <person name="Stueber K."/>
            <person name="Theodoulou F.L."/>
            <person name="Tu H."/>
            <person name="Van de Peer Y."/>
            <person name="Verrier P.J."/>
            <person name="Waters E."/>
            <person name="Wood A."/>
            <person name="Yang L."/>
            <person name="Cove D."/>
            <person name="Cuming A."/>
            <person name="Hasebe M."/>
            <person name="Lucas S."/>
            <person name="Mishler D.B."/>
            <person name="Reski R."/>
            <person name="Grigoriev I."/>
            <person name="Quatrano R.S."/>
            <person name="Boore J.L."/>
        </authorList>
    </citation>
    <scope>NUCLEOTIDE SEQUENCE [LARGE SCALE GENOMIC DNA]</scope>
    <source>
        <strain evidence="2 3">cv. Gransden 2004</strain>
    </source>
</reference>
<proteinExistence type="predicted"/>
<accession>A0A7I4AVX0</accession>
<name>A0A7I4AVX0_PHYPA</name>
<feature type="signal peptide" evidence="1">
    <location>
        <begin position="1"/>
        <end position="20"/>
    </location>
</feature>
<dbReference type="Proteomes" id="UP000006727">
    <property type="component" value="Chromosome 14"/>
</dbReference>
<evidence type="ECO:0000313" key="2">
    <source>
        <dbReference type="EnsemblPlants" id="Pp3c14_7510V3.4"/>
    </source>
</evidence>
<evidence type="ECO:0000313" key="3">
    <source>
        <dbReference type="Proteomes" id="UP000006727"/>
    </source>
</evidence>
<organism evidence="2 3">
    <name type="scientific">Physcomitrium patens</name>
    <name type="common">Spreading-leaved earth moss</name>
    <name type="synonym">Physcomitrella patens</name>
    <dbReference type="NCBI Taxonomy" id="3218"/>
    <lineage>
        <taxon>Eukaryota</taxon>
        <taxon>Viridiplantae</taxon>
        <taxon>Streptophyta</taxon>
        <taxon>Embryophyta</taxon>
        <taxon>Bryophyta</taxon>
        <taxon>Bryophytina</taxon>
        <taxon>Bryopsida</taxon>
        <taxon>Funariidae</taxon>
        <taxon>Funariales</taxon>
        <taxon>Funariaceae</taxon>
        <taxon>Physcomitrium</taxon>
    </lineage>
</organism>
<sequence length="97" mass="10765">MLACEYAFILVLLVTTPCSAARILRDGSGNSSVEESHKTGKLLMKWIDRQTGDGNVPARLEGSDRMHRQWVRLLIEEIHIDYAEPAPNPSAPHNATP</sequence>
<dbReference type="EMBL" id="ABEU02000014">
    <property type="status" value="NOT_ANNOTATED_CDS"/>
    <property type="molecule type" value="Genomic_DNA"/>
</dbReference>
<protein>
    <submittedName>
        <fullName evidence="2">Uncharacterized protein</fullName>
    </submittedName>
</protein>
<dbReference type="InParanoid" id="A0A7I4AVX0"/>
<dbReference type="EnsemblPlants" id="Pp3c14_7510V3.4">
    <property type="protein sequence ID" value="Pp3c14_7510V3.4"/>
    <property type="gene ID" value="Pp3c14_7510"/>
</dbReference>
<feature type="chain" id="PRO_5029806068" evidence="1">
    <location>
        <begin position="21"/>
        <end position="97"/>
    </location>
</feature>
<evidence type="ECO:0000256" key="1">
    <source>
        <dbReference type="SAM" id="SignalP"/>
    </source>
</evidence>
<reference evidence="2 3" key="2">
    <citation type="journal article" date="2018" name="Plant J.">
        <title>The Physcomitrella patens chromosome-scale assembly reveals moss genome structure and evolution.</title>
        <authorList>
            <person name="Lang D."/>
            <person name="Ullrich K.K."/>
            <person name="Murat F."/>
            <person name="Fuchs J."/>
            <person name="Jenkins J."/>
            <person name="Haas F.B."/>
            <person name="Piednoel M."/>
            <person name="Gundlach H."/>
            <person name="Van Bel M."/>
            <person name="Meyberg R."/>
            <person name="Vives C."/>
            <person name="Morata J."/>
            <person name="Symeonidi A."/>
            <person name="Hiss M."/>
            <person name="Muchero W."/>
            <person name="Kamisugi Y."/>
            <person name="Saleh O."/>
            <person name="Blanc G."/>
            <person name="Decker E.L."/>
            <person name="van Gessel N."/>
            <person name="Grimwood J."/>
            <person name="Hayes R.D."/>
            <person name="Graham S.W."/>
            <person name="Gunter L.E."/>
            <person name="McDaniel S.F."/>
            <person name="Hoernstein S.N.W."/>
            <person name="Larsson A."/>
            <person name="Li F.W."/>
            <person name="Perroud P.F."/>
            <person name="Phillips J."/>
            <person name="Ranjan P."/>
            <person name="Rokshar D.S."/>
            <person name="Rothfels C.J."/>
            <person name="Schneider L."/>
            <person name="Shu S."/>
            <person name="Stevenson D.W."/>
            <person name="Thummler F."/>
            <person name="Tillich M."/>
            <person name="Villarreal Aguilar J.C."/>
            <person name="Widiez T."/>
            <person name="Wong G.K."/>
            <person name="Wymore A."/>
            <person name="Zhang Y."/>
            <person name="Zimmer A.D."/>
            <person name="Quatrano R.S."/>
            <person name="Mayer K.F.X."/>
            <person name="Goodstein D."/>
            <person name="Casacuberta J.M."/>
            <person name="Vandepoele K."/>
            <person name="Reski R."/>
            <person name="Cuming A.C."/>
            <person name="Tuskan G.A."/>
            <person name="Maumus F."/>
            <person name="Salse J."/>
            <person name="Schmutz J."/>
            <person name="Rensing S.A."/>
        </authorList>
    </citation>
    <scope>NUCLEOTIDE SEQUENCE [LARGE SCALE GENOMIC DNA]</scope>
    <source>
        <strain evidence="2 3">cv. Gransden 2004</strain>
    </source>
</reference>